<sequence length="137" mass="15731">MLGPWIRADLSLFLALGILSSVREKKRGFCQPGPGKELERNVNNSLFLLFTLFIDMFCHHSSFSAHQWVRCFYFKTNEIGLYNALYKESDVFEINQLSSIHQAFLLEFFHSCPVSTATLTSINDVYILSSVYIHLGK</sequence>
<evidence type="ECO:0000313" key="1">
    <source>
        <dbReference type="EMBL" id="OWK58671.1"/>
    </source>
</evidence>
<proteinExistence type="predicted"/>
<dbReference type="EMBL" id="MUZQ01000093">
    <property type="protein sequence ID" value="OWK58671.1"/>
    <property type="molecule type" value="Genomic_DNA"/>
</dbReference>
<comment type="caution">
    <text evidence="1">The sequence shown here is derived from an EMBL/GenBank/DDBJ whole genome shotgun (WGS) entry which is preliminary data.</text>
</comment>
<evidence type="ECO:0000313" key="2">
    <source>
        <dbReference type="Proteomes" id="UP000197619"/>
    </source>
</evidence>
<dbReference type="Proteomes" id="UP000197619">
    <property type="component" value="Unassembled WGS sequence"/>
</dbReference>
<accession>A0A218UYT6</accession>
<organism evidence="1 2">
    <name type="scientific">Lonchura striata</name>
    <name type="common">white-rumped munia</name>
    <dbReference type="NCBI Taxonomy" id="40157"/>
    <lineage>
        <taxon>Eukaryota</taxon>
        <taxon>Metazoa</taxon>
        <taxon>Chordata</taxon>
        <taxon>Craniata</taxon>
        <taxon>Vertebrata</taxon>
        <taxon>Euteleostomi</taxon>
        <taxon>Archelosauria</taxon>
        <taxon>Archosauria</taxon>
        <taxon>Dinosauria</taxon>
        <taxon>Saurischia</taxon>
        <taxon>Theropoda</taxon>
        <taxon>Coelurosauria</taxon>
        <taxon>Aves</taxon>
        <taxon>Neognathae</taxon>
        <taxon>Neoaves</taxon>
        <taxon>Telluraves</taxon>
        <taxon>Australaves</taxon>
        <taxon>Passeriformes</taxon>
        <taxon>Passeroidea</taxon>
        <taxon>Estrildidae</taxon>
        <taxon>Estrildinae</taxon>
        <taxon>Lonchura</taxon>
    </lineage>
</organism>
<reference evidence="1 2" key="1">
    <citation type="submission" date="2017-05" db="EMBL/GenBank/DDBJ databases">
        <title>Genome of assembly of the Bengalese finch, Lonchura striata domestica.</title>
        <authorList>
            <person name="Colquitt B.M."/>
            <person name="Brainard M.S."/>
        </authorList>
    </citation>
    <scope>NUCLEOTIDE SEQUENCE [LARGE SCALE GENOMIC DNA]</scope>
    <source>
        <strain evidence="1">White83orange57</strain>
    </source>
</reference>
<name>A0A218UYT6_9PASE</name>
<dbReference type="AlphaFoldDB" id="A0A218UYT6"/>
<protein>
    <submittedName>
        <fullName evidence="1">Uncharacterized protein</fullName>
    </submittedName>
</protein>
<keyword evidence="2" id="KW-1185">Reference proteome</keyword>
<gene>
    <name evidence="1" type="ORF">RLOC_00007757</name>
</gene>